<dbReference type="EMBL" id="WOWK01000014">
    <property type="protein sequence ID" value="KAF0329066.1"/>
    <property type="molecule type" value="Genomic_DNA"/>
</dbReference>
<protein>
    <submittedName>
        <fullName evidence="1">Uncharacterized protein</fullName>
    </submittedName>
</protein>
<sequence>MFAIFKSVEVTYFCVTFYSSSQIETYKSVIPVTRRNLNNHDAAGYDCTVIHFDIDRKAVFASSGKEGIEGTSRAQHHDRIVCQKILQDILLINTCNRMQFGNVATRYLPAQKVAPRPFPHGETL</sequence>
<gene>
    <name evidence="1" type="ORF">GQ607_003734</name>
</gene>
<reference evidence="1 2" key="1">
    <citation type="submission" date="2019-12" db="EMBL/GenBank/DDBJ databases">
        <title>A genome sequence resource for the geographically widespread anthracnose pathogen Colletotrichum asianum.</title>
        <authorList>
            <person name="Meng Y."/>
        </authorList>
    </citation>
    <scope>NUCLEOTIDE SEQUENCE [LARGE SCALE GENOMIC DNA]</scope>
    <source>
        <strain evidence="1 2">ICMP 18580</strain>
    </source>
</reference>
<keyword evidence="2" id="KW-1185">Reference proteome</keyword>
<proteinExistence type="predicted"/>
<comment type="caution">
    <text evidence="1">The sequence shown here is derived from an EMBL/GenBank/DDBJ whole genome shotgun (WGS) entry which is preliminary data.</text>
</comment>
<name>A0A8H3ZVW2_9PEZI</name>
<dbReference type="AlphaFoldDB" id="A0A8H3ZVW2"/>
<organism evidence="1 2">
    <name type="scientific">Colletotrichum asianum</name>
    <dbReference type="NCBI Taxonomy" id="702518"/>
    <lineage>
        <taxon>Eukaryota</taxon>
        <taxon>Fungi</taxon>
        <taxon>Dikarya</taxon>
        <taxon>Ascomycota</taxon>
        <taxon>Pezizomycotina</taxon>
        <taxon>Sordariomycetes</taxon>
        <taxon>Hypocreomycetidae</taxon>
        <taxon>Glomerellales</taxon>
        <taxon>Glomerellaceae</taxon>
        <taxon>Colletotrichum</taxon>
        <taxon>Colletotrichum gloeosporioides species complex</taxon>
    </lineage>
</organism>
<dbReference type="Proteomes" id="UP000434172">
    <property type="component" value="Unassembled WGS sequence"/>
</dbReference>
<evidence type="ECO:0000313" key="2">
    <source>
        <dbReference type="Proteomes" id="UP000434172"/>
    </source>
</evidence>
<accession>A0A8H3ZVW2</accession>
<evidence type="ECO:0000313" key="1">
    <source>
        <dbReference type="EMBL" id="KAF0329066.1"/>
    </source>
</evidence>